<evidence type="ECO:0000313" key="2">
    <source>
        <dbReference type="Proteomes" id="UP001732700"/>
    </source>
</evidence>
<keyword evidence="2" id="KW-1185">Reference proteome</keyword>
<proteinExistence type="predicted"/>
<organism evidence="1 2">
    <name type="scientific">Avena sativa</name>
    <name type="common">Oat</name>
    <dbReference type="NCBI Taxonomy" id="4498"/>
    <lineage>
        <taxon>Eukaryota</taxon>
        <taxon>Viridiplantae</taxon>
        <taxon>Streptophyta</taxon>
        <taxon>Embryophyta</taxon>
        <taxon>Tracheophyta</taxon>
        <taxon>Spermatophyta</taxon>
        <taxon>Magnoliopsida</taxon>
        <taxon>Liliopsida</taxon>
        <taxon>Poales</taxon>
        <taxon>Poaceae</taxon>
        <taxon>BOP clade</taxon>
        <taxon>Pooideae</taxon>
        <taxon>Poodae</taxon>
        <taxon>Poeae</taxon>
        <taxon>Poeae Chloroplast Group 1 (Aveneae type)</taxon>
        <taxon>Aveninae</taxon>
        <taxon>Avena</taxon>
    </lineage>
</organism>
<name>A0ACD5VEE3_AVESA</name>
<reference evidence="1" key="2">
    <citation type="submission" date="2025-09" db="UniProtKB">
        <authorList>
            <consortium name="EnsemblPlants"/>
        </authorList>
    </citation>
    <scope>IDENTIFICATION</scope>
</reference>
<dbReference type="Proteomes" id="UP001732700">
    <property type="component" value="Chromosome 3A"/>
</dbReference>
<accession>A0ACD5VEE3</accession>
<sequence>MDPVVAKSFPVALDQPQKAQLGHDPEQRGWGRWAFLATVALVVTGSFAWGVYQARHSPRDLAFVIVTYDLVAVLCCCLAKQIVLRRDDPEAAPERRRVRIVVRVVSLALAVIIAARVSFAMPDLRLRIAVLVISGVGVGLSFYFFARADAGRQTDDEPLLKASPERRV</sequence>
<reference evidence="1" key="1">
    <citation type="submission" date="2021-05" db="EMBL/GenBank/DDBJ databases">
        <authorList>
            <person name="Scholz U."/>
            <person name="Mascher M."/>
            <person name="Fiebig A."/>
        </authorList>
    </citation>
    <scope>NUCLEOTIDE SEQUENCE [LARGE SCALE GENOMIC DNA]</scope>
</reference>
<evidence type="ECO:0000313" key="1">
    <source>
        <dbReference type="EnsemblPlants" id="AVESA.00010b.r2.3AG0417160.1.CDS.1"/>
    </source>
</evidence>
<dbReference type="EnsemblPlants" id="AVESA.00010b.r2.3AG0417160.1">
    <property type="protein sequence ID" value="AVESA.00010b.r2.3AG0417160.1.CDS.1"/>
    <property type="gene ID" value="AVESA.00010b.r2.3AG0417160"/>
</dbReference>
<protein>
    <submittedName>
        <fullName evidence="1">Uncharacterized protein</fullName>
    </submittedName>
</protein>